<dbReference type="AlphaFoldDB" id="U5DPF8"/>
<protein>
    <submittedName>
        <fullName evidence="2">Uncharacterized protein</fullName>
    </submittedName>
</protein>
<proteinExistence type="predicted"/>
<name>U5DPF8_9CHRO</name>
<keyword evidence="3" id="KW-1185">Reference proteome</keyword>
<organism evidence="2 3">
    <name type="scientific">Rubidibacter lacunae KORDI 51-2</name>
    <dbReference type="NCBI Taxonomy" id="582515"/>
    <lineage>
        <taxon>Bacteria</taxon>
        <taxon>Bacillati</taxon>
        <taxon>Cyanobacteriota</taxon>
        <taxon>Cyanophyceae</taxon>
        <taxon>Oscillatoriophycideae</taxon>
        <taxon>Chroococcales</taxon>
        <taxon>Aphanothecaceae</taxon>
        <taxon>Rubidibacter</taxon>
    </lineage>
</organism>
<dbReference type="InParanoid" id="U5DPF8"/>
<comment type="caution">
    <text evidence="2">The sequence shown here is derived from an EMBL/GenBank/DDBJ whole genome shotgun (WGS) entry which is preliminary data.</text>
</comment>
<evidence type="ECO:0000313" key="2">
    <source>
        <dbReference type="EMBL" id="ERN42737.1"/>
    </source>
</evidence>
<accession>U5DPF8</accession>
<evidence type="ECO:0000313" key="3">
    <source>
        <dbReference type="Proteomes" id="UP000016960"/>
    </source>
</evidence>
<evidence type="ECO:0000256" key="1">
    <source>
        <dbReference type="SAM" id="Coils"/>
    </source>
</evidence>
<feature type="coiled-coil region" evidence="1">
    <location>
        <begin position="2"/>
        <end position="29"/>
    </location>
</feature>
<dbReference type="Proteomes" id="UP000016960">
    <property type="component" value="Unassembled WGS sequence"/>
</dbReference>
<dbReference type="EMBL" id="ASSJ01000008">
    <property type="protein sequence ID" value="ERN42737.1"/>
    <property type="molecule type" value="Genomic_DNA"/>
</dbReference>
<gene>
    <name evidence="2" type="ORF">KR51_00005850</name>
</gene>
<keyword evidence="1" id="KW-0175">Coiled coil</keyword>
<reference evidence="2 3" key="1">
    <citation type="submission" date="2013-05" db="EMBL/GenBank/DDBJ databases">
        <title>Draft genome sequence of Rubidibacter lacunae KORDI 51-2.</title>
        <authorList>
            <person name="Choi D.H."/>
            <person name="Noh J.H."/>
            <person name="Kwon K.-K."/>
            <person name="Lee J.-H."/>
            <person name="Ryu J.-Y."/>
        </authorList>
    </citation>
    <scope>NUCLEOTIDE SEQUENCE [LARGE SCALE GENOMIC DNA]</scope>
    <source>
        <strain evidence="2 3">KORDI 51-2</strain>
    </source>
</reference>
<sequence>MFDNLAILVIELKERIQVLEARLRDLQVTIAHSWKTR</sequence>